<feature type="domain" description="LysM" evidence="1">
    <location>
        <begin position="81"/>
        <end position="124"/>
    </location>
</feature>
<dbReference type="EMBL" id="RCHU01001009">
    <property type="protein sequence ID" value="TKR84401.1"/>
    <property type="molecule type" value="Genomic_DNA"/>
</dbReference>
<dbReference type="Gene3D" id="1.20.1280.50">
    <property type="match status" value="1"/>
</dbReference>
<organism evidence="2">
    <name type="scientific">Populus alba</name>
    <name type="common">White poplar</name>
    <dbReference type="NCBI Taxonomy" id="43335"/>
    <lineage>
        <taxon>Eukaryota</taxon>
        <taxon>Viridiplantae</taxon>
        <taxon>Streptophyta</taxon>
        <taxon>Embryophyta</taxon>
        <taxon>Tracheophyta</taxon>
        <taxon>Spermatophyta</taxon>
        <taxon>Magnoliopsida</taxon>
        <taxon>eudicotyledons</taxon>
        <taxon>Gunneridae</taxon>
        <taxon>Pentapetalae</taxon>
        <taxon>rosids</taxon>
        <taxon>fabids</taxon>
        <taxon>Malpighiales</taxon>
        <taxon>Salicaceae</taxon>
        <taxon>Saliceae</taxon>
        <taxon>Populus</taxon>
    </lineage>
</organism>
<accession>A0A4U5NP11</accession>
<dbReference type="AlphaFoldDB" id="A0A4U5NP11"/>
<evidence type="ECO:0000313" key="2">
    <source>
        <dbReference type="EMBL" id="TKR84401.1"/>
    </source>
</evidence>
<dbReference type="InterPro" id="IPR036047">
    <property type="entry name" value="F-box-like_dom_sf"/>
</dbReference>
<evidence type="ECO:0000259" key="1">
    <source>
        <dbReference type="PROSITE" id="PS51782"/>
    </source>
</evidence>
<dbReference type="STRING" id="43335.A0A4U5NP11"/>
<dbReference type="SUPFAM" id="SSF54106">
    <property type="entry name" value="LysM domain"/>
    <property type="match status" value="1"/>
</dbReference>
<proteinExistence type="predicted"/>
<dbReference type="Pfam" id="PF01476">
    <property type="entry name" value="LysM"/>
    <property type="match status" value="1"/>
</dbReference>
<sequence length="335" mass="37648">MDSHVSLASFTCRDTLIMILRKLGARDLARASCVCKLWRDMASDDAIVRPAFMEPWKLKEIVGEPVSGNFWRENGIWKFAISHKIARGDSVTSLAKKYSVQVRDIKFLNNISDSGINSRERLLIPIINPNSLINGICYIEFDTYAKKEVLNFQQTSGGGGIQGLASWKSETCCAPKKYCSESNPLYCVVFLNLYDVNKNQVVPRDICSPRHSEDDARTSMSLCCGQLPQLWLPFLYSLMDPANLVVSSSNQRLKASSQLGPAMTMIPPGISFTVRERSPEVFDLEHRGLVPISLSLRKIKRDREMGDDRFIDAVLDTTRSLNFQAIDDVNELKKG</sequence>
<dbReference type="InterPro" id="IPR036779">
    <property type="entry name" value="LysM_dom_sf"/>
</dbReference>
<dbReference type="PANTHER" id="PTHR20932:SF8">
    <property type="entry name" value="LD22649P"/>
    <property type="match status" value="1"/>
</dbReference>
<dbReference type="SUPFAM" id="SSF81383">
    <property type="entry name" value="F-box domain"/>
    <property type="match status" value="1"/>
</dbReference>
<gene>
    <name evidence="2" type="ORF">D5086_0000258370</name>
</gene>
<dbReference type="InterPro" id="IPR001810">
    <property type="entry name" value="F-box_dom"/>
</dbReference>
<dbReference type="InterPro" id="IPR045030">
    <property type="entry name" value="LYSM1-4"/>
</dbReference>
<protein>
    <submittedName>
        <fullName evidence="2">F-box protein</fullName>
    </submittedName>
</protein>
<reference evidence="2" key="1">
    <citation type="submission" date="2018-10" db="EMBL/GenBank/DDBJ databases">
        <title>Population genomic analysis revealed the cold adaptation of white poplar.</title>
        <authorList>
            <person name="Liu Y.-J."/>
        </authorList>
    </citation>
    <scope>NUCLEOTIDE SEQUENCE [LARGE SCALE GENOMIC DNA]</scope>
    <source>
        <strain evidence="2">PAL-ZL1</strain>
    </source>
</reference>
<dbReference type="InterPro" id="IPR018392">
    <property type="entry name" value="LysM"/>
</dbReference>
<dbReference type="CDD" id="cd00118">
    <property type="entry name" value="LysM"/>
    <property type="match status" value="1"/>
</dbReference>
<dbReference type="PROSITE" id="PS51782">
    <property type="entry name" value="LYSM"/>
    <property type="match status" value="1"/>
</dbReference>
<dbReference type="Gene3D" id="3.10.350.10">
    <property type="entry name" value="LysM domain"/>
    <property type="match status" value="1"/>
</dbReference>
<dbReference type="Pfam" id="PF12937">
    <property type="entry name" value="F-box-like"/>
    <property type="match status" value="1"/>
</dbReference>
<dbReference type="PANTHER" id="PTHR20932">
    <property type="entry name" value="LYSM AND PUTATIVE PEPTIDOGLYCAN-BINDING DOMAIN-CONTAINING PROTEIN"/>
    <property type="match status" value="1"/>
</dbReference>
<name>A0A4U5NP11_POPAL</name>
<dbReference type="SMART" id="SM00257">
    <property type="entry name" value="LysM"/>
    <property type="match status" value="1"/>
</dbReference>
<comment type="caution">
    <text evidence="2">The sequence shown here is derived from an EMBL/GenBank/DDBJ whole genome shotgun (WGS) entry which is preliminary data.</text>
</comment>